<evidence type="ECO:0000313" key="7">
    <source>
        <dbReference type="EMBL" id="KAK1374818.1"/>
    </source>
</evidence>
<evidence type="ECO:0000256" key="2">
    <source>
        <dbReference type="ARBA" id="ARBA00023015"/>
    </source>
</evidence>
<proteinExistence type="predicted"/>
<reference evidence="7" key="2">
    <citation type="submission" date="2023-05" db="EMBL/GenBank/DDBJ databases">
        <authorList>
            <person name="Schelkunov M.I."/>
        </authorList>
    </citation>
    <scope>NUCLEOTIDE SEQUENCE</scope>
    <source>
        <strain evidence="7">Hsosn_3</strain>
        <tissue evidence="7">Leaf</tissue>
    </source>
</reference>
<name>A0AAD8HYN0_9APIA</name>
<dbReference type="GO" id="GO:0005634">
    <property type="term" value="C:nucleus"/>
    <property type="evidence" value="ECO:0007669"/>
    <property type="project" value="UniProtKB-SubCell"/>
</dbReference>
<evidence type="ECO:0000256" key="5">
    <source>
        <dbReference type="ARBA" id="ARBA00023242"/>
    </source>
</evidence>
<gene>
    <name evidence="7" type="ORF">POM88_031011</name>
</gene>
<evidence type="ECO:0000259" key="6">
    <source>
        <dbReference type="PROSITE" id="PS51369"/>
    </source>
</evidence>
<evidence type="ECO:0000256" key="3">
    <source>
        <dbReference type="ARBA" id="ARBA00023125"/>
    </source>
</evidence>
<dbReference type="GO" id="GO:0043565">
    <property type="term" value="F:sequence-specific DNA binding"/>
    <property type="evidence" value="ECO:0007669"/>
    <property type="project" value="TreeGrafter"/>
</dbReference>
<dbReference type="Proteomes" id="UP001237642">
    <property type="component" value="Unassembled WGS sequence"/>
</dbReference>
<feature type="domain" description="TCP" evidence="6">
    <location>
        <begin position="10"/>
        <end position="64"/>
    </location>
</feature>
<evidence type="ECO:0000256" key="1">
    <source>
        <dbReference type="ARBA" id="ARBA00004123"/>
    </source>
</evidence>
<dbReference type="Pfam" id="PF03634">
    <property type="entry name" value="TCP"/>
    <property type="match status" value="1"/>
</dbReference>
<dbReference type="InterPro" id="IPR005333">
    <property type="entry name" value="Transcription_factor_TCP"/>
</dbReference>
<dbReference type="PANTHER" id="PTHR31072">
    <property type="entry name" value="TRANSCRIPTION FACTOR TCP4-RELATED"/>
    <property type="match status" value="1"/>
</dbReference>
<dbReference type="AlphaFoldDB" id="A0AAD8HYN0"/>
<protein>
    <submittedName>
        <fullName evidence="7">Transcription factor TCP11</fullName>
    </submittedName>
</protein>
<dbReference type="EMBL" id="JAUIZM010000007">
    <property type="protein sequence ID" value="KAK1374818.1"/>
    <property type="molecule type" value="Genomic_DNA"/>
</dbReference>
<dbReference type="PROSITE" id="PS51369">
    <property type="entry name" value="TCP"/>
    <property type="match status" value="1"/>
</dbReference>
<evidence type="ECO:0000313" key="8">
    <source>
        <dbReference type="Proteomes" id="UP001237642"/>
    </source>
</evidence>
<reference evidence="7" key="1">
    <citation type="submission" date="2023-02" db="EMBL/GenBank/DDBJ databases">
        <title>Genome of toxic invasive species Heracleum sosnowskyi carries increased number of genes despite the absence of recent whole-genome duplications.</title>
        <authorList>
            <person name="Schelkunov M."/>
            <person name="Shtratnikova V."/>
            <person name="Makarenko M."/>
            <person name="Klepikova A."/>
            <person name="Omelchenko D."/>
            <person name="Novikova G."/>
            <person name="Obukhova E."/>
            <person name="Bogdanov V."/>
            <person name="Penin A."/>
            <person name="Logacheva M."/>
        </authorList>
    </citation>
    <scope>NUCLEOTIDE SEQUENCE</scope>
    <source>
        <strain evidence="7">Hsosn_3</strain>
        <tissue evidence="7">Leaf</tissue>
    </source>
</reference>
<dbReference type="InterPro" id="IPR017887">
    <property type="entry name" value="TF_TCP_subgr"/>
</dbReference>
<keyword evidence="5" id="KW-0539">Nucleus</keyword>
<evidence type="ECO:0000256" key="4">
    <source>
        <dbReference type="ARBA" id="ARBA00023163"/>
    </source>
</evidence>
<accession>A0AAD8HYN0</accession>
<dbReference type="GO" id="GO:0003700">
    <property type="term" value="F:DNA-binding transcription factor activity"/>
    <property type="evidence" value="ECO:0007669"/>
    <property type="project" value="InterPro"/>
</dbReference>
<organism evidence="7 8">
    <name type="scientific">Heracleum sosnowskyi</name>
    <dbReference type="NCBI Taxonomy" id="360622"/>
    <lineage>
        <taxon>Eukaryota</taxon>
        <taxon>Viridiplantae</taxon>
        <taxon>Streptophyta</taxon>
        <taxon>Embryophyta</taxon>
        <taxon>Tracheophyta</taxon>
        <taxon>Spermatophyta</taxon>
        <taxon>Magnoliopsida</taxon>
        <taxon>eudicotyledons</taxon>
        <taxon>Gunneridae</taxon>
        <taxon>Pentapetalae</taxon>
        <taxon>asterids</taxon>
        <taxon>campanulids</taxon>
        <taxon>Apiales</taxon>
        <taxon>Apiaceae</taxon>
        <taxon>Apioideae</taxon>
        <taxon>apioid superclade</taxon>
        <taxon>Tordylieae</taxon>
        <taxon>Tordyliinae</taxon>
        <taxon>Heracleum</taxon>
    </lineage>
</organism>
<keyword evidence="8" id="KW-1185">Reference proteome</keyword>
<comment type="caution">
    <text evidence="7">The sequence shown here is derived from an EMBL/GenBank/DDBJ whole genome shotgun (WGS) entry which is preliminary data.</text>
</comment>
<keyword evidence="2" id="KW-0805">Transcription regulation</keyword>
<dbReference type="PANTHER" id="PTHR31072:SF170">
    <property type="entry name" value="TRANSCRIPTION FACTOR TCP15-RELATED"/>
    <property type="match status" value="1"/>
</dbReference>
<keyword evidence="4" id="KW-0804">Transcription</keyword>
<keyword evidence="3" id="KW-0238">DNA-binding</keyword>
<sequence length="164" mass="17294">MSLYVNNPVGKDRHTKVNGCGRRVRLPAPCAARVFQLTSELGHKTDGQTIEWLLRHAEPAIIRATGSGTVPFQVCTSSGAIRASAPSVMAPLRGSVAGLGGSVPGLFGREGQDYRLFLGQGDGIGAATNVGLGGGNVEYPKMGYYMSLLLLGEGEEEAEKQFMI</sequence>
<comment type="subcellular location">
    <subcellularLocation>
        <location evidence="1">Nucleus</location>
    </subcellularLocation>
</comment>